<comment type="caution">
    <text evidence="1">The sequence shown here is derived from an EMBL/GenBank/DDBJ whole genome shotgun (WGS) entry which is preliminary data.</text>
</comment>
<gene>
    <name evidence="1" type="ORF">AVEN_165529_1</name>
</gene>
<protein>
    <submittedName>
        <fullName evidence="1">Uncharacterized protein</fullName>
    </submittedName>
</protein>
<organism evidence="1 2">
    <name type="scientific">Araneus ventricosus</name>
    <name type="common">Orbweaver spider</name>
    <name type="synonym">Epeira ventricosa</name>
    <dbReference type="NCBI Taxonomy" id="182803"/>
    <lineage>
        <taxon>Eukaryota</taxon>
        <taxon>Metazoa</taxon>
        <taxon>Ecdysozoa</taxon>
        <taxon>Arthropoda</taxon>
        <taxon>Chelicerata</taxon>
        <taxon>Arachnida</taxon>
        <taxon>Araneae</taxon>
        <taxon>Araneomorphae</taxon>
        <taxon>Entelegynae</taxon>
        <taxon>Araneoidea</taxon>
        <taxon>Araneidae</taxon>
        <taxon>Araneus</taxon>
    </lineage>
</organism>
<evidence type="ECO:0000313" key="1">
    <source>
        <dbReference type="EMBL" id="GBN35474.1"/>
    </source>
</evidence>
<accession>A0A4Y2N9X3</accession>
<dbReference type="Proteomes" id="UP000499080">
    <property type="component" value="Unassembled WGS sequence"/>
</dbReference>
<keyword evidence="2" id="KW-1185">Reference proteome</keyword>
<reference evidence="1 2" key="1">
    <citation type="journal article" date="2019" name="Sci. Rep.">
        <title>Orb-weaving spider Araneus ventricosus genome elucidates the spidroin gene catalogue.</title>
        <authorList>
            <person name="Kono N."/>
            <person name="Nakamura H."/>
            <person name="Ohtoshi R."/>
            <person name="Moran D.A.P."/>
            <person name="Shinohara A."/>
            <person name="Yoshida Y."/>
            <person name="Fujiwara M."/>
            <person name="Mori M."/>
            <person name="Tomita M."/>
            <person name="Arakawa K."/>
        </authorList>
    </citation>
    <scope>NUCLEOTIDE SEQUENCE [LARGE SCALE GENOMIC DNA]</scope>
</reference>
<sequence>MTGYRFMRVYKNTTSLAVWRHPLSIIFASYLSQEPRNVKSHVNKAVHDEMEIILAAPSNVCNMRHSGDPFGTSLDSCRDVHITGKKPFPFCEDNTAVFQIGSDMSAIQDLQGKFTGRFSGSTLKNSKPEICLRDYGIDALGEIKFGVKDDPKISDCI</sequence>
<evidence type="ECO:0000313" key="2">
    <source>
        <dbReference type="Proteomes" id="UP000499080"/>
    </source>
</evidence>
<dbReference type="EMBL" id="BGPR01008702">
    <property type="protein sequence ID" value="GBN35474.1"/>
    <property type="molecule type" value="Genomic_DNA"/>
</dbReference>
<dbReference type="AlphaFoldDB" id="A0A4Y2N9X3"/>
<name>A0A4Y2N9X3_ARAVE</name>
<proteinExistence type="predicted"/>